<sequence length="480" mass="53609">MNTKHPIIAPLLALTALLALAPLAGFTLHGDVFWDLATGRWEWTHHAVLRWNPFSWGDHAPWVNNEWGWGLILYTASRFGPWGLLSVAGLGIVGWWTGLRAVMRRLALPSTAQLGILILSLPFVWPGWSDRPQIWAYAFAVWGWVVLWDWADPRHVWTWRDGIALLGWILWVQIHGSWILIPVWAVILSTRPGVARRRLWGAAIGALGLAAVDNPWGWAYVQKALFTSSSSTIASAIVEWLPPSFHQVFGVWLPWMILLSILTWGMATRPLSIRVEGWRWMMLAGLVGAALYAVRFEPYLPLALALGWPAPSIRFPAIKPPRWVAPALWGIVGMGILLIGIRIAPLRTASLTAPPFVAANVELNPSAEPVAAVVWLQHHPAQARRVFNNYRIGGYLTWMGIPDWIDGRTGFWIQTSHRFTAYATVIDDHTSPRPVIAAAHPTAILAPTTSPWIWGITGWQGWHVAWHQQGWTILVSSTGG</sequence>
<feature type="transmembrane region" description="Helical" evidence="1">
    <location>
        <begin position="199"/>
        <end position="217"/>
    </location>
</feature>
<keyword evidence="1" id="KW-0812">Transmembrane</keyword>
<keyword evidence="1" id="KW-0472">Membrane</keyword>
<evidence type="ECO:0000313" key="3">
    <source>
        <dbReference type="Proteomes" id="UP000005439"/>
    </source>
</evidence>
<feature type="transmembrane region" description="Helical" evidence="1">
    <location>
        <begin position="163"/>
        <end position="187"/>
    </location>
</feature>
<dbReference type="PATRIC" id="fig|679936.5.peg.1293"/>
<feature type="transmembrane region" description="Helical" evidence="1">
    <location>
        <begin position="79"/>
        <end position="99"/>
    </location>
</feature>
<evidence type="ECO:0000256" key="1">
    <source>
        <dbReference type="SAM" id="Phobius"/>
    </source>
</evidence>
<dbReference type="Proteomes" id="UP000005439">
    <property type="component" value="Chromosome"/>
</dbReference>
<dbReference type="EMBL" id="CP003179">
    <property type="protein sequence ID" value="AEW04735.1"/>
    <property type="molecule type" value="Genomic_DNA"/>
</dbReference>
<feature type="transmembrane region" description="Helical" evidence="1">
    <location>
        <begin position="106"/>
        <end position="128"/>
    </location>
</feature>
<keyword evidence="3" id="KW-1185">Reference proteome</keyword>
<accession>G8TV95</accession>
<dbReference type="AlphaFoldDB" id="G8TV95"/>
<dbReference type="KEGG" id="sap:Sulac_1235"/>
<feature type="transmembrane region" description="Helical" evidence="1">
    <location>
        <begin position="323"/>
        <end position="341"/>
    </location>
</feature>
<evidence type="ECO:0008006" key="4">
    <source>
        <dbReference type="Google" id="ProtNLM"/>
    </source>
</evidence>
<proteinExistence type="predicted"/>
<evidence type="ECO:0000313" key="2">
    <source>
        <dbReference type="EMBL" id="AEW04735.1"/>
    </source>
</evidence>
<keyword evidence="1" id="KW-1133">Transmembrane helix</keyword>
<protein>
    <recommendedName>
        <fullName evidence="4">Glycosyltransferase RgtA/B/C/D-like domain-containing protein</fullName>
    </recommendedName>
</protein>
<feature type="transmembrane region" description="Helical" evidence="1">
    <location>
        <begin position="247"/>
        <end position="265"/>
    </location>
</feature>
<reference evidence="3" key="1">
    <citation type="submission" date="2011-12" db="EMBL/GenBank/DDBJ databases">
        <title>The complete genome of chromosome of Sulfobacillus acidophilus DSM 10332.</title>
        <authorList>
            <person name="Lucas S."/>
            <person name="Han J."/>
            <person name="Lapidus A."/>
            <person name="Bruce D."/>
            <person name="Goodwin L."/>
            <person name="Pitluck S."/>
            <person name="Peters L."/>
            <person name="Kyrpides N."/>
            <person name="Mavromatis K."/>
            <person name="Ivanova N."/>
            <person name="Mikhailova N."/>
            <person name="Chertkov O."/>
            <person name="Saunders E."/>
            <person name="Detter J.C."/>
            <person name="Tapia R."/>
            <person name="Han C."/>
            <person name="Land M."/>
            <person name="Hauser L."/>
            <person name="Markowitz V."/>
            <person name="Cheng J.-F."/>
            <person name="Hugenholtz P."/>
            <person name="Woyke T."/>
            <person name="Wu D."/>
            <person name="Pukall R."/>
            <person name="Gehrich-Schroeter G."/>
            <person name="Schneider S."/>
            <person name="Klenk H.-P."/>
            <person name="Eisen J.A."/>
        </authorList>
    </citation>
    <scope>NUCLEOTIDE SEQUENCE [LARGE SCALE GENOMIC DNA]</scope>
    <source>
        <strain evidence="3">ATCC 700253 / DSM 10332 / NAL</strain>
    </source>
</reference>
<reference evidence="2 3" key="2">
    <citation type="journal article" date="2012" name="Stand. Genomic Sci.">
        <title>Complete genome sequence of the moderately thermophilic mineral-sulfide-oxidizing firmicute Sulfobacillus acidophilus type strain (NAL(T)).</title>
        <authorList>
            <person name="Anderson I."/>
            <person name="Chertkov O."/>
            <person name="Chen A."/>
            <person name="Saunders E."/>
            <person name="Lapidus A."/>
            <person name="Nolan M."/>
            <person name="Lucas S."/>
            <person name="Hammon N."/>
            <person name="Deshpande S."/>
            <person name="Cheng J.F."/>
            <person name="Han C."/>
            <person name="Tapia R."/>
            <person name="Goodwin L.A."/>
            <person name="Pitluck S."/>
            <person name="Liolios K."/>
            <person name="Pagani I."/>
            <person name="Ivanova N."/>
            <person name="Mikhailova N."/>
            <person name="Pati A."/>
            <person name="Palaniappan K."/>
            <person name="Land M."/>
            <person name="Pan C."/>
            <person name="Rohde M."/>
            <person name="Pukall R."/>
            <person name="Goker M."/>
            <person name="Detter J.C."/>
            <person name="Woyke T."/>
            <person name="Bristow J."/>
            <person name="Eisen J.A."/>
            <person name="Markowitz V."/>
            <person name="Hugenholtz P."/>
            <person name="Kyrpides N.C."/>
            <person name="Klenk H.P."/>
            <person name="Mavromatis K."/>
        </authorList>
    </citation>
    <scope>NUCLEOTIDE SEQUENCE [LARGE SCALE GENOMIC DNA]</scope>
    <source>
        <strain evidence="3">ATCC 700253 / DSM 10332 / NAL</strain>
    </source>
</reference>
<organism evidence="2 3">
    <name type="scientific">Sulfobacillus acidophilus (strain ATCC 700253 / DSM 10332 / NAL)</name>
    <dbReference type="NCBI Taxonomy" id="679936"/>
    <lineage>
        <taxon>Bacteria</taxon>
        <taxon>Bacillati</taxon>
        <taxon>Bacillota</taxon>
        <taxon>Clostridia</taxon>
        <taxon>Eubacteriales</taxon>
        <taxon>Clostridiales Family XVII. Incertae Sedis</taxon>
        <taxon>Sulfobacillus</taxon>
    </lineage>
</organism>
<gene>
    <name evidence="2" type="ordered locus">Sulac_1235</name>
</gene>
<name>G8TV95_SULAD</name>
<dbReference type="HOGENOM" id="CLU_033063_0_0_9"/>
<dbReference type="STRING" id="679936.Sulac_1235"/>